<keyword evidence="3" id="KW-1185">Reference proteome</keyword>
<dbReference type="RefSeq" id="WP_135076138.1">
    <property type="nucleotide sequence ID" value="NZ_CP038267.1"/>
</dbReference>
<dbReference type="PANTHER" id="PTHR42841">
    <property type="entry name" value="AMINE OXIDASE"/>
    <property type="match status" value="1"/>
</dbReference>
<dbReference type="Pfam" id="PF01593">
    <property type="entry name" value="Amino_oxidase"/>
    <property type="match status" value="1"/>
</dbReference>
<dbReference type="InterPro" id="IPR002937">
    <property type="entry name" value="Amino_oxidase"/>
</dbReference>
<dbReference type="AlphaFoldDB" id="A0A4P7GKF1"/>
<dbReference type="SUPFAM" id="SSF51905">
    <property type="entry name" value="FAD/NAD(P)-binding domain"/>
    <property type="match status" value="1"/>
</dbReference>
<evidence type="ECO:0000259" key="1">
    <source>
        <dbReference type="Pfam" id="PF01593"/>
    </source>
</evidence>
<reference evidence="2 3" key="1">
    <citation type="submission" date="2019-03" db="EMBL/GenBank/DDBJ databases">
        <title>Three New Species of Nocardioides, Nocardioides euryhalodurans sp. nov., Nocardioides seonyuensis sp. nov. and Nocardioides eburneoflavus sp. nov., Iolated from Soil.</title>
        <authorList>
            <person name="Roh S.G."/>
            <person name="Lee C."/>
            <person name="Kim M.-K."/>
            <person name="Kim S.B."/>
        </authorList>
    </citation>
    <scope>NUCLEOTIDE SEQUENCE [LARGE SCALE GENOMIC DNA]</scope>
    <source>
        <strain evidence="2 3">MMS17-SY117</strain>
    </source>
</reference>
<dbReference type="OrthoDB" id="9767561at2"/>
<name>A0A4P7GKF1_9ACTN</name>
<dbReference type="EMBL" id="CP038267">
    <property type="protein sequence ID" value="QBR92247.1"/>
    <property type="molecule type" value="Genomic_DNA"/>
</dbReference>
<evidence type="ECO:0000313" key="2">
    <source>
        <dbReference type="EMBL" id="QBR92247.1"/>
    </source>
</evidence>
<proteinExistence type="predicted"/>
<dbReference type="KEGG" id="noy:EXE57_08050"/>
<organism evidence="2 3">
    <name type="scientific">Nocardioides euryhalodurans</name>
    <dbReference type="NCBI Taxonomy" id="2518370"/>
    <lineage>
        <taxon>Bacteria</taxon>
        <taxon>Bacillati</taxon>
        <taxon>Actinomycetota</taxon>
        <taxon>Actinomycetes</taxon>
        <taxon>Propionibacteriales</taxon>
        <taxon>Nocardioidaceae</taxon>
        <taxon>Nocardioides</taxon>
    </lineage>
</organism>
<accession>A0A4P7GKF1</accession>
<sequence>MPLPTRADVVVVGAGLAGLAAAVRLQERGVDAILVEAADAVGGRVRTDVVDDFRLDRGFQLLNPAYPEAQRVLDLDALDLRAFDPGLAVAYDGRRYVLGDPRRMPATLPVDLTAPVGSVREKVSFGAWAAQLGIGSADSIRASADRPLLEELRARGLDGALTERVLRPFLSGVLGETELASSQRMASFLLRSFARGNPSVPAAGMQAMPDQLAARLVAGTLHLGVRAGPVTSGGVDTDAGRVAARAVVVATDPVMAFELGAVPATPMRSLTTWWFATDVPPTERPLLHVDGEQRGPLANAVVMTNAAPSYAPAGGVLVGATAVGVHRDAAEAARRHAGHLFGADSTRWSLLRTDVIEGALPAHPAGQPLARRVDLGDGLFVAGDHRATPSIQGALVSGRRVADAVGADLGVRV</sequence>
<gene>
    <name evidence="2" type="ORF">EXE57_08050</name>
</gene>
<dbReference type="Gene3D" id="3.50.50.60">
    <property type="entry name" value="FAD/NAD(P)-binding domain"/>
    <property type="match status" value="1"/>
</dbReference>
<dbReference type="Proteomes" id="UP000294894">
    <property type="component" value="Chromosome"/>
</dbReference>
<evidence type="ECO:0000313" key="3">
    <source>
        <dbReference type="Proteomes" id="UP000294894"/>
    </source>
</evidence>
<protein>
    <submittedName>
        <fullName evidence="2">FAD-dependent oxidoreductase</fullName>
    </submittedName>
</protein>
<dbReference type="InterPro" id="IPR036188">
    <property type="entry name" value="FAD/NAD-bd_sf"/>
</dbReference>
<feature type="domain" description="Amine oxidase" evidence="1">
    <location>
        <begin position="16"/>
        <end position="405"/>
    </location>
</feature>
<dbReference type="GO" id="GO:0016491">
    <property type="term" value="F:oxidoreductase activity"/>
    <property type="evidence" value="ECO:0007669"/>
    <property type="project" value="InterPro"/>
</dbReference>